<comment type="caution">
    <text evidence="2">The sequence shown here is derived from an EMBL/GenBank/DDBJ whole genome shotgun (WGS) entry which is preliminary data.</text>
</comment>
<evidence type="ECO:0008006" key="4">
    <source>
        <dbReference type="Google" id="ProtNLM"/>
    </source>
</evidence>
<dbReference type="EMBL" id="JAKNCJ010000009">
    <property type="protein sequence ID" value="MCL6424168.1"/>
    <property type="molecule type" value="Genomic_DNA"/>
</dbReference>
<gene>
    <name evidence="2" type="ORF">Bequi_12400</name>
</gene>
<evidence type="ECO:0000313" key="3">
    <source>
        <dbReference type="Proteomes" id="UP001203761"/>
    </source>
</evidence>
<keyword evidence="3" id="KW-1185">Reference proteome</keyword>
<feature type="signal peptide" evidence="1">
    <location>
        <begin position="1"/>
        <end position="18"/>
    </location>
</feature>
<accession>A0ABT0R2K8</accession>
<evidence type="ECO:0000256" key="1">
    <source>
        <dbReference type="SAM" id="SignalP"/>
    </source>
</evidence>
<proteinExistence type="predicted"/>
<sequence length="223" mass="24511">MRKLLSATAMLFSVLMLAACTSLGASLHPVTEIQTVWEIDDIPPWQVEEDLCADGASASPYELPDGPDHFICEFPDEGVRACALDGVGDSVTCIVGGVGHKMIRFDSPTAAAGLELEEYDGEPQPLSVRLEDGKYCWPMLPGAREFWVNEDYSAPPGMTVWYECTKGYNLISPSGPAETFTRGERWTVQLWPQDTEGMDYPIQPETVGVKSARFADHEHPTLP</sequence>
<evidence type="ECO:0000313" key="2">
    <source>
        <dbReference type="EMBL" id="MCL6424168.1"/>
    </source>
</evidence>
<dbReference type="RefSeq" id="WP_249738250.1">
    <property type="nucleotide sequence ID" value="NZ_JAKNCJ010000009.1"/>
</dbReference>
<reference evidence="2" key="1">
    <citation type="submission" date="2022-02" db="EMBL/GenBank/DDBJ databases">
        <authorList>
            <person name="Lee M."/>
            <person name="Kim S.-J."/>
            <person name="Jung M.-Y."/>
        </authorList>
    </citation>
    <scope>NUCLEOTIDE SEQUENCE</scope>
    <source>
        <strain evidence="2">JHP9</strain>
    </source>
</reference>
<dbReference type="PROSITE" id="PS51257">
    <property type="entry name" value="PROKAR_LIPOPROTEIN"/>
    <property type="match status" value="1"/>
</dbReference>
<organism evidence="2 3">
    <name type="scientific">Brachybacterium equifaecis</name>
    <dbReference type="NCBI Taxonomy" id="2910770"/>
    <lineage>
        <taxon>Bacteria</taxon>
        <taxon>Bacillati</taxon>
        <taxon>Actinomycetota</taxon>
        <taxon>Actinomycetes</taxon>
        <taxon>Micrococcales</taxon>
        <taxon>Dermabacteraceae</taxon>
        <taxon>Brachybacterium</taxon>
    </lineage>
</organism>
<keyword evidence="1" id="KW-0732">Signal</keyword>
<feature type="chain" id="PRO_5045916093" description="Lipoprotein" evidence="1">
    <location>
        <begin position="19"/>
        <end position="223"/>
    </location>
</feature>
<dbReference type="Proteomes" id="UP001203761">
    <property type="component" value="Unassembled WGS sequence"/>
</dbReference>
<name>A0ABT0R2K8_9MICO</name>
<protein>
    <recommendedName>
        <fullName evidence="4">Lipoprotein</fullName>
    </recommendedName>
</protein>